<protein>
    <submittedName>
        <fullName evidence="2">Class I and II aminotransferase (PatB, malY)</fullName>
        <ecNumber evidence="2">4.4.1.8</ecNumber>
    </submittedName>
</protein>
<dbReference type="PROSITE" id="PS51186">
    <property type="entry name" value="GNAT"/>
    <property type="match status" value="1"/>
</dbReference>
<dbReference type="GO" id="GO:0008483">
    <property type="term" value="F:transaminase activity"/>
    <property type="evidence" value="ECO:0007669"/>
    <property type="project" value="UniProtKB-KW"/>
</dbReference>
<name>A0A075GRJ8_9ARCH</name>
<evidence type="ECO:0000259" key="1">
    <source>
        <dbReference type="PROSITE" id="PS51186"/>
    </source>
</evidence>
<dbReference type="GO" id="GO:0016747">
    <property type="term" value="F:acyltransferase activity, transferring groups other than amino-acyl groups"/>
    <property type="evidence" value="ECO:0007669"/>
    <property type="project" value="InterPro"/>
</dbReference>
<dbReference type="InterPro" id="IPR016181">
    <property type="entry name" value="Acyl_CoA_acyltransferase"/>
</dbReference>
<feature type="domain" description="N-acetyltransferase" evidence="1">
    <location>
        <begin position="1"/>
        <end position="141"/>
    </location>
</feature>
<dbReference type="InterPro" id="IPR000182">
    <property type="entry name" value="GNAT_dom"/>
</dbReference>
<dbReference type="GO" id="GO:0016829">
    <property type="term" value="F:lyase activity"/>
    <property type="evidence" value="ECO:0007669"/>
    <property type="project" value="UniProtKB-KW"/>
</dbReference>
<organism evidence="2">
    <name type="scientific">uncultured marine thaumarchaeote KM3_193_D11</name>
    <dbReference type="NCBI Taxonomy" id="1456082"/>
    <lineage>
        <taxon>Archaea</taxon>
        <taxon>Nitrososphaerota</taxon>
        <taxon>environmental samples</taxon>
    </lineage>
</organism>
<proteinExistence type="predicted"/>
<keyword evidence="2" id="KW-0808">Transferase</keyword>
<keyword evidence="2" id="KW-0032">Aminotransferase</keyword>
<evidence type="ECO:0000313" key="2">
    <source>
        <dbReference type="EMBL" id="AIF06591.1"/>
    </source>
</evidence>
<accession>A0A075GRJ8</accession>
<keyword evidence="2" id="KW-0456">Lyase</keyword>
<dbReference type="SUPFAM" id="SSF55729">
    <property type="entry name" value="Acyl-CoA N-acyltransferases (Nat)"/>
    <property type="match status" value="1"/>
</dbReference>
<sequence>MTISLLKIPIDSTKEIKEIRKTVFHDELNIPESCLFDEYDVTCDQFLIKNDEITVGALRLRKENNAIKLERMAILSKFRKMSYGIKAIDEIKKYCIIENESKIFLDSIYNIRDFYKKCGFGEIGTIFERVGLPHIRMELEL</sequence>
<dbReference type="EC" id="4.4.1.8" evidence="2"/>
<dbReference type="AlphaFoldDB" id="A0A075GRJ8"/>
<dbReference type="EMBL" id="KF900775">
    <property type="protein sequence ID" value="AIF06591.1"/>
    <property type="molecule type" value="Genomic_DNA"/>
</dbReference>
<gene>
    <name evidence="2" type="primary">malY</name>
    <name evidence="2" type="synonym">patB</name>
</gene>
<dbReference type="Gene3D" id="3.40.630.30">
    <property type="match status" value="1"/>
</dbReference>
<reference evidence="2" key="1">
    <citation type="journal article" date="2014" name="Genome Biol. Evol.">
        <title>Pangenome evidence for extensive interdomain horizontal transfer affecting lineage core and shell genes in uncultured planktonic thaumarchaeota and euryarchaeota.</title>
        <authorList>
            <person name="Deschamps P."/>
            <person name="Zivanovic Y."/>
            <person name="Moreira D."/>
            <person name="Rodriguez-Valera F."/>
            <person name="Lopez-Garcia P."/>
        </authorList>
    </citation>
    <scope>NUCLEOTIDE SEQUENCE</scope>
</reference>
<dbReference type="Pfam" id="PF13673">
    <property type="entry name" value="Acetyltransf_10"/>
    <property type="match status" value="1"/>
</dbReference>